<dbReference type="STRING" id="1064592.G0V6S7"/>
<dbReference type="GO" id="GO:0005543">
    <property type="term" value="F:phospholipid binding"/>
    <property type="evidence" value="ECO:0007669"/>
    <property type="project" value="EnsemblFungi"/>
</dbReference>
<dbReference type="InterPro" id="IPR056910">
    <property type="entry name" value="TCB1-3_C2"/>
</dbReference>
<evidence type="ECO:0000259" key="14">
    <source>
        <dbReference type="PROSITE" id="PS50004"/>
    </source>
</evidence>
<dbReference type="GO" id="GO:0061817">
    <property type="term" value="P:endoplasmic reticulum-plasma membrane tethering"/>
    <property type="evidence" value="ECO:0007669"/>
    <property type="project" value="InterPro"/>
</dbReference>
<dbReference type="Gene3D" id="2.60.40.150">
    <property type="entry name" value="C2 domain"/>
    <property type="match status" value="4"/>
</dbReference>
<feature type="compositionally biased region" description="Basic and acidic residues" evidence="12">
    <location>
        <begin position="1293"/>
        <end position="1309"/>
    </location>
</feature>
<keyword evidence="6" id="KW-0256">Endoplasmic reticulum</keyword>
<feature type="compositionally biased region" description="Basic and acidic residues" evidence="12">
    <location>
        <begin position="51"/>
        <end position="62"/>
    </location>
</feature>
<dbReference type="InterPro" id="IPR031468">
    <property type="entry name" value="SMP_LBD"/>
</dbReference>
<dbReference type="FunCoup" id="G0V6S7">
    <property type="interactions" value="129"/>
</dbReference>
<dbReference type="RefSeq" id="XP_003673556.1">
    <property type="nucleotide sequence ID" value="XM_003673508.1"/>
</dbReference>
<dbReference type="PANTHER" id="PTHR46980">
    <property type="entry name" value="TRICALBIN-1-RELATED"/>
    <property type="match status" value="1"/>
</dbReference>
<comment type="subcellular location">
    <subcellularLocation>
        <location evidence="1">Endoplasmic reticulum membrane</location>
    </subcellularLocation>
</comment>
<dbReference type="SMART" id="SM00239">
    <property type="entry name" value="C2"/>
    <property type="match status" value="5"/>
</dbReference>
<dbReference type="GO" id="GO:0035621">
    <property type="term" value="P:ER to Golgi ceramide transport"/>
    <property type="evidence" value="ECO:0007669"/>
    <property type="project" value="EnsemblFungi"/>
</dbReference>
<proteinExistence type="predicted"/>
<dbReference type="PROSITE" id="PS50004">
    <property type="entry name" value="C2"/>
    <property type="match status" value="3"/>
</dbReference>
<dbReference type="InterPro" id="IPR035892">
    <property type="entry name" value="C2_domain_sf"/>
</dbReference>
<dbReference type="CDD" id="cd04052">
    <property type="entry name" value="C2B_Tricalbin-like"/>
    <property type="match status" value="1"/>
</dbReference>
<feature type="coiled-coil region" evidence="11">
    <location>
        <begin position="909"/>
        <end position="943"/>
    </location>
</feature>
<dbReference type="Pfam" id="PF25669">
    <property type="entry name" value="SMP_MUG190-like"/>
    <property type="match status" value="1"/>
</dbReference>
<evidence type="ECO:0000256" key="2">
    <source>
        <dbReference type="ARBA" id="ARBA00022448"/>
    </source>
</evidence>
<evidence type="ECO:0008006" key="18">
    <source>
        <dbReference type="Google" id="ProtNLM"/>
    </source>
</evidence>
<dbReference type="OrthoDB" id="1029639at2759"/>
<keyword evidence="2" id="KW-0813">Transport</keyword>
<dbReference type="Pfam" id="PF00168">
    <property type="entry name" value="C2"/>
    <property type="match status" value="5"/>
</dbReference>
<organism evidence="16 17">
    <name type="scientific">Naumovozyma castellii</name>
    <name type="common">Yeast</name>
    <name type="synonym">Saccharomyces castellii</name>
    <dbReference type="NCBI Taxonomy" id="27288"/>
    <lineage>
        <taxon>Eukaryota</taxon>
        <taxon>Fungi</taxon>
        <taxon>Dikarya</taxon>
        <taxon>Ascomycota</taxon>
        <taxon>Saccharomycotina</taxon>
        <taxon>Saccharomycetes</taxon>
        <taxon>Saccharomycetales</taxon>
        <taxon>Saccharomycetaceae</taxon>
        <taxon>Naumovozyma</taxon>
    </lineage>
</organism>
<dbReference type="CDD" id="cd04044">
    <property type="entry name" value="C2A_Tricalbin-like"/>
    <property type="match status" value="1"/>
</dbReference>
<feature type="domain" description="C2" evidence="14">
    <location>
        <begin position="451"/>
        <end position="577"/>
    </location>
</feature>
<dbReference type="CDD" id="cd21678">
    <property type="entry name" value="SMP_TCB"/>
    <property type="match status" value="1"/>
</dbReference>
<keyword evidence="7 13" id="KW-1133">Transmembrane helix</keyword>
<dbReference type="SUPFAM" id="SSF49562">
    <property type="entry name" value="C2 domain (Calcium/lipid-binding domain, CaLB)"/>
    <property type="match status" value="4"/>
</dbReference>
<feature type="compositionally biased region" description="Polar residues" evidence="12">
    <location>
        <begin position="1325"/>
        <end position="1371"/>
    </location>
</feature>
<feature type="domain" description="C2" evidence="14">
    <location>
        <begin position="1086"/>
        <end position="1204"/>
    </location>
</feature>
<keyword evidence="11" id="KW-0175">Coiled coil</keyword>
<sequence>MVKSAGFENAEQTKKSVPKTESQSGTQQLDKMPQSERTPHSQGLSDTPSNKNERDATVEKIKPLSPEAAQKHEILVASSVKNPKVPTPNTQGTVGSVPLEKVHPADLRRAPSRKPNKFDTSITGPGILDELNSFQKEDLKSKLEAENPATLFPWRTVAEFHSSGKGSPNTANAKVIKAYILENFYNDWYANVSIVIGTCFISWLFAYWGFSWWSLGLVFLGTSSVYSAEFRRFNRNIRDDLKRTTVEETISGKVETTLWLNSFLSKFWVIYMPVLSQQVKDQVNPILAGVAPGYGIDALSLDEFTLGSKAPAIRGIKSYTKTGKNSIEMDWSFAFTPNDESDMTPTEVKEKVNPKISLGVTLGKSFLSKTLPVLVEDINVAGKMRIRLEFGRIFPNIKMVSVQLLEPPLIDFVLKPLGGDTLGLDVMSFLPGLKSLVKTIINSNVGPMLYAPNHMDIDVEQIMAAQENDAIGCLVVTVTSADGLKGSDFITNTVDPYVVISLEKNLPSEDKQKRTSIKSDNKNPRWNETRYLLLPSLNQTLTLSCFDYNDVRRDTLIGDISIDLNTFLQEPVQDNLTSELMVGAKSRGLLNYSLRWVPVVQPADASKSSEESSGSEEVELVDDTDDFEDSSESDVGILKFTLQKVKSLNTATSMTGNLSPCASLFIDNVLRKSYRTLKRLNEPSWGEVSELIIGSKTDSRITLKIYDDRMGGKELLCEYSSTVEDLIAASEVGQESVKGSPQGDIFFTAQWKPLKVQGTFAYNAPITGPIGCAKITVNRAIVKSNLSGFGDIDPYFIVSLNKHIKYKSRHYSDTTKPVFNETVYVPIASESQHISVELYDYQSVGKDRKIGTLQVPLSQAMKRDNKGNYIDSSNSMYFENYTLRGPDGHSSNDIMELGVGFIPTLPVYSPDERAAIAELEKELKKKQDEFSKKQEELKKKMEKDPGNWEVAEVPDPFEEDEKKIHKKQKLSLEELLQHNSGLLTIQILSGSLGRDRGFLEGLVDDICYPSFVLKCRGDSVKPETNVVFIRDLKNSKLHFRVSRKNIAKEPQDVISTDTFDTIKLLQSSYEQAYNVNFSGANLKIRMLYDPSTTALPHESVADTGYLDLKFVSAEHLMAGDRNGKSDPFVVAYIDRKKVYKTQVIKKTLDPVWNESTRIAIPSRSRSEFILNVFDWDRAGSNDDLGNVKIDMSTLEPHKRYEWDCPLSTQGTLKLEGKFTPQYITPEVSEAEGASSDAPIASITAVSGSGMQAAKQVSGAAFGVANTVASGGVQRGGRLLKTFGGDKIKLPKISGEFRRKSNSHHGRDSLDYDPSTPNKSYAAVQGPNNLEGQDSLRTQNGSDQKSAAALSNHSQVDNSNIKQAQSQPSTPKTPKDLTRSSSMAHTLRPDGVYSGTLSILTAENVAKNVVVRVSLTEKGKNRHIYTSSKQKINDKGIATFNENTTFKTTPETTVVIGAVSHHKLSKDKDLGFAQVNLSDPQVHAGENIALKLGDGHLIVRIDYAKDGSSK</sequence>
<dbReference type="OMA" id="DHFYGDW"/>
<keyword evidence="4 13" id="KW-0812">Transmembrane</keyword>
<dbReference type="GO" id="GO:0005933">
    <property type="term" value="C:cellular bud"/>
    <property type="evidence" value="ECO:0007669"/>
    <property type="project" value="EnsemblFungi"/>
</dbReference>
<dbReference type="Proteomes" id="UP000001640">
    <property type="component" value="Chromosome 1"/>
</dbReference>
<dbReference type="InterPro" id="IPR000008">
    <property type="entry name" value="C2_dom"/>
</dbReference>
<evidence type="ECO:0000256" key="4">
    <source>
        <dbReference type="ARBA" id="ARBA00022692"/>
    </source>
</evidence>
<evidence type="ECO:0000256" key="7">
    <source>
        <dbReference type="ARBA" id="ARBA00022989"/>
    </source>
</evidence>
<keyword evidence="17" id="KW-1185">Reference proteome</keyword>
<feature type="region of interest" description="Disordered" evidence="12">
    <location>
        <begin position="1"/>
        <end position="69"/>
    </location>
</feature>
<feature type="compositionally biased region" description="Polar residues" evidence="12">
    <location>
        <begin position="19"/>
        <end position="29"/>
    </location>
</feature>
<dbReference type="GO" id="GO:0055091">
    <property type="term" value="P:phospholipid homeostasis"/>
    <property type="evidence" value="ECO:0007669"/>
    <property type="project" value="EnsemblFungi"/>
</dbReference>
<dbReference type="KEGG" id="ncs:NCAS_0A06150"/>
<dbReference type="GO" id="GO:0032541">
    <property type="term" value="C:cortical endoplasmic reticulum"/>
    <property type="evidence" value="ECO:0007669"/>
    <property type="project" value="EnsemblFungi"/>
</dbReference>
<evidence type="ECO:0000256" key="13">
    <source>
        <dbReference type="SAM" id="Phobius"/>
    </source>
</evidence>
<dbReference type="CDD" id="cd04040">
    <property type="entry name" value="C2D_Tricalbin-like"/>
    <property type="match status" value="1"/>
</dbReference>
<keyword evidence="8" id="KW-0445">Lipid transport</keyword>
<gene>
    <name evidence="16" type="primary">NCAS0A06150</name>
    <name evidence="16" type="ordered locus">NCAS_0A06150</name>
</gene>
<keyword evidence="5" id="KW-0677">Repeat</keyword>
<feature type="transmembrane region" description="Helical" evidence="13">
    <location>
        <begin position="188"/>
        <end position="206"/>
    </location>
</feature>
<dbReference type="GO" id="GO:0090158">
    <property type="term" value="P:endoplasmic reticulum membrane organization"/>
    <property type="evidence" value="ECO:0007669"/>
    <property type="project" value="EnsemblFungi"/>
</dbReference>
<feature type="compositionally biased region" description="Acidic residues" evidence="12">
    <location>
        <begin position="613"/>
        <end position="629"/>
    </location>
</feature>
<dbReference type="InterPro" id="IPR037756">
    <property type="entry name" value="C2D_Tricalbin"/>
</dbReference>
<evidence type="ECO:0000256" key="8">
    <source>
        <dbReference type="ARBA" id="ARBA00023055"/>
    </source>
</evidence>
<dbReference type="GO" id="GO:0005789">
    <property type="term" value="C:endoplasmic reticulum membrane"/>
    <property type="evidence" value="ECO:0007669"/>
    <property type="project" value="UniProtKB-SubCell"/>
</dbReference>
<reference evidence="16 17" key="1">
    <citation type="journal article" date="2011" name="Proc. Natl. Acad. Sci. U.S.A.">
        <title>Evolutionary erosion of yeast sex chromosomes by mating-type switching accidents.</title>
        <authorList>
            <person name="Gordon J.L."/>
            <person name="Armisen D."/>
            <person name="Proux-Wera E."/>
            <person name="Oheigeartaigh S.S."/>
            <person name="Byrne K.P."/>
            <person name="Wolfe K.H."/>
        </authorList>
    </citation>
    <scope>NUCLEOTIDE SEQUENCE [LARGE SCALE GENOMIC DNA]</scope>
    <source>
        <strain evidence="17">ATCC 76901 / BCRC 22586 / CBS 4309 / NBRC 1992 / NRRL Y-12630</strain>
    </source>
</reference>
<reference key="2">
    <citation type="submission" date="2011-08" db="EMBL/GenBank/DDBJ databases">
        <title>Genome sequence of Naumovozyma castellii.</title>
        <authorList>
            <person name="Gordon J.L."/>
            <person name="Armisen D."/>
            <person name="Proux-Wera E."/>
            <person name="OhEigeartaigh S.S."/>
            <person name="Byrne K.P."/>
            <person name="Wolfe K.H."/>
        </authorList>
    </citation>
    <scope>NUCLEOTIDE SEQUENCE</scope>
    <source>
        <strain>Type strain:CBS 4309</strain>
    </source>
</reference>
<evidence type="ECO:0000256" key="3">
    <source>
        <dbReference type="ARBA" id="ARBA00022553"/>
    </source>
</evidence>
<feature type="region of interest" description="Disordered" evidence="12">
    <location>
        <begin position="605"/>
        <end position="629"/>
    </location>
</feature>
<evidence type="ECO:0000256" key="9">
    <source>
        <dbReference type="ARBA" id="ARBA00023121"/>
    </source>
</evidence>
<dbReference type="Pfam" id="PF24920">
    <property type="entry name" value="C2_TCB1"/>
    <property type="match status" value="1"/>
</dbReference>
<keyword evidence="3" id="KW-0597">Phosphoprotein</keyword>
<evidence type="ECO:0000256" key="1">
    <source>
        <dbReference type="ARBA" id="ARBA00004586"/>
    </source>
</evidence>
<dbReference type="PIRSF" id="PIRSF037232">
    <property type="entry name" value="Tricalbin"/>
    <property type="match status" value="1"/>
</dbReference>
<dbReference type="InterPro" id="IPR052455">
    <property type="entry name" value="Tricalbin_domain"/>
</dbReference>
<dbReference type="InParanoid" id="G0V6S7"/>
<dbReference type="InterPro" id="IPR017147">
    <property type="entry name" value="Tricalbin"/>
</dbReference>
<evidence type="ECO:0000313" key="16">
    <source>
        <dbReference type="EMBL" id="CCC67173.1"/>
    </source>
</evidence>
<evidence type="ECO:0000256" key="12">
    <source>
        <dbReference type="SAM" id="MobiDB-lite"/>
    </source>
</evidence>
<dbReference type="EMBL" id="HE576752">
    <property type="protein sequence ID" value="CCC67173.1"/>
    <property type="molecule type" value="Genomic_DNA"/>
</dbReference>
<dbReference type="GO" id="GO:0120010">
    <property type="term" value="P:intermembrane phospholipid transfer"/>
    <property type="evidence" value="ECO:0007669"/>
    <property type="project" value="EnsemblFungi"/>
</dbReference>
<keyword evidence="10 13" id="KW-0472">Membrane</keyword>
<dbReference type="PROSITE" id="PS51847">
    <property type="entry name" value="SMP"/>
    <property type="match status" value="1"/>
</dbReference>
<feature type="region of interest" description="Disordered" evidence="12">
    <location>
        <begin position="78"/>
        <end position="97"/>
    </location>
</feature>
<name>G0V6S7_NAUCA</name>
<dbReference type="HOGENOM" id="CLU_001661_1_1_1"/>
<dbReference type="eggNOG" id="KOG1012">
    <property type="taxonomic scope" value="Eukaryota"/>
</dbReference>
<feature type="compositionally biased region" description="Polar residues" evidence="12">
    <location>
        <begin position="40"/>
        <end position="50"/>
    </location>
</feature>
<evidence type="ECO:0000256" key="6">
    <source>
        <dbReference type="ARBA" id="ARBA00022824"/>
    </source>
</evidence>
<dbReference type="InterPro" id="IPR037761">
    <property type="entry name" value="C2A_Tricalbin"/>
</dbReference>
<dbReference type="PANTHER" id="PTHR46980:SF1">
    <property type="entry name" value="TRICALBIN-3"/>
    <property type="match status" value="1"/>
</dbReference>
<keyword evidence="9" id="KW-0446">Lipid-binding</keyword>
<evidence type="ECO:0000256" key="11">
    <source>
        <dbReference type="SAM" id="Coils"/>
    </source>
</evidence>
<evidence type="ECO:0000256" key="10">
    <source>
        <dbReference type="ARBA" id="ARBA00023136"/>
    </source>
</evidence>
<dbReference type="GeneID" id="96900654"/>
<feature type="region of interest" description="Disordered" evidence="12">
    <location>
        <begin position="1293"/>
        <end position="1389"/>
    </location>
</feature>
<dbReference type="InterPro" id="IPR037765">
    <property type="entry name" value="C2B_Tricalbin"/>
</dbReference>
<evidence type="ECO:0000313" key="17">
    <source>
        <dbReference type="Proteomes" id="UP000001640"/>
    </source>
</evidence>
<feature type="domain" description="C2" evidence="14">
    <location>
        <begin position="752"/>
        <end position="870"/>
    </location>
</feature>
<dbReference type="GO" id="GO:0060304">
    <property type="term" value="P:regulation of phosphatidylinositol dephosphorylation"/>
    <property type="evidence" value="ECO:0007669"/>
    <property type="project" value="EnsemblFungi"/>
</dbReference>
<accession>G0V6S7</accession>
<evidence type="ECO:0000256" key="5">
    <source>
        <dbReference type="ARBA" id="ARBA00022737"/>
    </source>
</evidence>
<feature type="domain" description="SMP-LTD" evidence="15">
    <location>
        <begin position="253"/>
        <end position="460"/>
    </location>
</feature>
<evidence type="ECO:0000259" key="15">
    <source>
        <dbReference type="PROSITE" id="PS51847"/>
    </source>
</evidence>
<protein>
    <recommendedName>
        <fullName evidence="18">Tricalbin</fullName>
    </recommendedName>
</protein>